<proteinExistence type="predicted"/>
<evidence type="ECO:0000259" key="6">
    <source>
        <dbReference type="Pfam" id="PF13847"/>
    </source>
</evidence>
<comment type="pathway">
    <text evidence="3">Amino-acid biosynthesis; ergothioneine biosynthesis.</text>
</comment>
<dbReference type="InterPro" id="IPR025714">
    <property type="entry name" value="Methyltranfer_dom"/>
</dbReference>
<evidence type="ECO:0000256" key="1">
    <source>
        <dbReference type="ARBA" id="ARBA00023002"/>
    </source>
</evidence>
<dbReference type="SUPFAM" id="SSF53335">
    <property type="entry name" value="S-adenosyl-L-methionine-dependent methyltransferases"/>
    <property type="match status" value="1"/>
</dbReference>
<dbReference type="RefSeq" id="WP_084416788.1">
    <property type="nucleotide sequence ID" value="NZ_CP042912.1"/>
</dbReference>
<sequence>MAVKNQSNSKVKTLDGNSARVVTQMPLLDSGGVEEKRQEILDYFHDSFTLYESLFECLVSDEAFYRRANRLRQPLIFYYGHTAVFYINKLNVANLINERIDPKIESMLAVGVDEMSWDDLNDDNYDWPTPAEVKAHRDRTREIVDRFIRECDFTMPIDWNSPMWIVLMGIEHERIHLETSSILMRELPIEMVKPHPVWGNICREQGVAPENELVSVAGGQVELGKSHKNPIYGWDNEYGYNAETVEPFKASKYLVSNGEMLEFIEAGGYQELSLWTEEGRGWLEFSNAEHPVYWIKDGDSYQLRTMLEVIDMPWNWPAEINYLEAKAFCNWKSEQLGTHVRMPTEAEWQTMRNALDTDQPFWDAAPGNINLEHEFSPCPVNRHEFHDGIYDLIGNVWQWTETPIDGYNGFEVHPTYDDFSTPTFDGKHNLFKGGCWISTGNYAIKDARYAFRRHFFQYSGLRYIEANPLPEPEVNVYETDQMVAKYIEFHYGDTPVESIDVPNFQVACINEVAQHLDGRRTGKALDIGCAAGRSAFELAKLFDHVDALDFSVRLIEAPSNLQKSGIQRYVTTDEGDLNLYREINLADFDGYDAVKDKIAFMQGDACNLVDKFGSYDLVFAGNLIDRLYDPEKFLNLIKDRVNENGLLVLASPYTWSEEYTPRDKWLGGFKAPTGESYTTLEGIDRVLSPQFKLLGHPVDLPFVFRETSRKFQYDVSQLTVWEKL</sequence>
<dbReference type="InterPro" id="IPR042095">
    <property type="entry name" value="SUMF_sf"/>
</dbReference>
<dbReference type="KEGG" id="mff:MFFC18_20600"/>
<name>A0A5B9P9R2_9BACT</name>
<dbReference type="PANTHER" id="PTHR23150:SF26">
    <property type="entry name" value="GENERIC METHYLTRANSFERASE"/>
    <property type="match status" value="1"/>
</dbReference>
<evidence type="ECO:0000256" key="2">
    <source>
        <dbReference type="ARBA" id="ARBA00023004"/>
    </source>
</evidence>
<keyword evidence="1 7" id="KW-0560">Oxidoreductase</keyword>
<dbReference type="InterPro" id="IPR029063">
    <property type="entry name" value="SAM-dependent_MTases_sf"/>
</dbReference>
<dbReference type="EMBL" id="CP042912">
    <property type="protein sequence ID" value="QEG22199.1"/>
    <property type="molecule type" value="Genomic_DNA"/>
</dbReference>
<dbReference type="STRING" id="980251.GCA_001642875_03547"/>
<feature type="domain" description="Sulfatase-modifying factor enzyme-like" evidence="4">
    <location>
        <begin position="211"/>
        <end position="452"/>
    </location>
</feature>
<protein>
    <submittedName>
        <fullName evidence="7">Iron(II)-dependent oxidoreductase EgtB</fullName>
        <ecNumber evidence="7">1.8.-.-</ecNumber>
    </submittedName>
</protein>
<keyword evidence="8" id="KW-1185">Reference proteome</keyword>
<accession>A0A5B9P9R2</accession>
<reference evidence="7 8" key="1">
    <citation type="submission" date="2019-08" db="EMBL/GenBank/DDBJ databases">
        <title>Deep-cultivation of Planctomycetes and their phenomic and genomic characterization uncovers novel biology.</title>
        <authorList>
            <person name="Wiegand S."/>
            <person name="Jogler M."/>
            <person name="Boedeker C."/>
            <person name="Pinto D."/>
            <person name="Vollmers J."/>
            <person name="Rivas-Marin E."/>
            <person name="Kohn T."/>
            <person name="Peeters S.H."/>
            <person name="Heuer A."/>
            <person name="Rast P."/>
            <person name="Oberbeckmann S."/>
            <person name="Bunk B."/>
            <person name="Jeske O."/>
            <person name="Meyerdierks A."/>
            <person name="Storesund J.E."/>
            <person name="Kallscheuer N."/>
            <person name="Luecker S."/>
            <person name="Lage O.M."/>
            <person name="Pohl T."/>
            <person name="Merkel B.J."/>
            <person name="Hornburger P."/>
            <person name="Mueller R.-W."/>
            <person name="Bruemmer F."/>
            <person name="Labrenz M."/>
            <person name="Spormann A.M."/>
            <person name="Op den Camp H."/>
            <person name="Overmann J."/>
            <person name="Amann R."/>
            <person name="Jetten M.S.M."/>
            <person name="Mascher T."/>
            <person name="Medema M.H."/>
            <person name="Devos D.P."/>
            <person name="Kaster A.-K."/>
            <person name="Ovreas L."/>
            <person name="Rohde M."/>
            <person name="Galperin M.Y."/>
            <person name="Jogler C."/>
        </authorList>
    </citation>
    <scope>NUCLEOTIDE SEQUENCE [LARGE SCALE GENOMIC DNA]</scope>
    <source>
        <strain evidence="7 8">FC18</strain>
    </source>
</reference>
<dbReference type="OrthoDB" id="9768004at2"/>
<dbReference type="NCBIfam" id="TIGR04345">
    <property type="entry name" value="ovoA_Cterm"/>
    <property type="match status" value="1"/>
</dbReference>
<dbReference type="InterPro" id="IPR016187">
    <property type="entry name" value="CTDL_fold"/>
</dbReference>
<dbReference type="InterPro" id="IPR027577">
    <property type="entry name" value="OvoA_Nterm"/>
</dbReference>
<dbReference type="SUPFAM" id="SSF56436">
    <property type="entry name" value="C-type lectin-like"/>
    <property type="match status" value="1"/>
</dbReference>
<dbReference type="InterPro" id="IPR027625">
    <property type="entry name" value="OvoA_Cterm"/>
</dbReference>
<gene>
    <name evidence="7" type="primary">egtB</name>
    <name evidence="7" type="ORF">MFFC18_20600</name>
</gene>
<dbReference type="InterPro" id="IPR024775">
    <property type="entry name" value="DinB-like"/>
</dbReference>
<dbReference type="GO" id="GO:0120147">
    <property type="term" value="F:formylglycine-generating oxidase activity"/>
    <property type="evidence" value="ECO:0007669"/>
    <property type="project" value="TreeGrafter"/>
</dbReference>
<dbReference type="NCBIfam" id="TIGR04344">
    <property type="entry name" value="ovoA_Nterm"/>
    <property type="match status" value="1"/>
</dbReference>
<dbReference type="InterPro" id="IPR051043">
    <property type="entry name" value="Sulfatase_Mod_Factor_Kinase"/>
</dbReference>
<dbReference type="AlphaFoldDB" id="A0A5B9P9R2"/>
<evidence type="ECO:0000313" key="7">
    <source>
        <dbReference type="EMBL" id="QEG22199.1"/>
    </source>
</evidence>
<dbReference type="CDD" id="cd02440">
    <property type="entry name" value="AdoMet_MTases"/>
    <property type="match status" value="1"/>
</dbReference>
<feature type="domain" description="Methyltransferase" evidence="6">
    <location>
        <begin position="523"/>
        <end position="653"/>
    </location>
</feature>
<dbReference type="PANTHER" id="PTHR23150">
    <property type="entry name" value="SULFATASE MODIFYING FACTOR 1, 2"/>
    <property type="match status" value="1"/>
</dbReference>
<dbReference type="Pfam" id="PF03781">
    <property type="entry name" value="FGE-sulfatase"/>
    <property type="match status" value="1"/>
</dbReference>
<evidence type="ECO:0000256" key="3">
    <source>
        <dbReference type="ARBA" id="ARBA00037882"/>
    </source>
</evidence>
<organism evidence="7 8">
    <name type="scientific">Mariniblastus fucicola</name>
    <dbReference type="NCBI Taxonomy" id="980251"/>
    <lineage>
        <taxon>Bacteria</taxon>
        <taxon>Pseudomonadati</taxon>
        <taxon>Planctomycetota</taxon>
        <taxon>Planctomycetia</taxon>
        <taxon>Pirellulales</taxon>
        <taxon>Pirellulaceae</taxon>
        <taxon>Mariniblastus</taxon>
    </lineage>
</organism>
<evidence type="ECO:0000313" key="8">
    <source>
        <dbReference type="Proteomes" id="UP000322214"/>
    </source>
</evidence>
<dbReference type="EC" id="1.8.-.-" evidence="7"/>
<evidence type="ECO:0000259" key="4">
    <source>
        <dbReference type="Pfam" id="PF03781"/>
    </source>
</evidence>
<dbReference type="InterPro" id="IPR005532">
    <property type="entry name" value="SUMF_dom"/>
</dbReference>
<dbReference type="Gene3D" id="3.90.1580.10">
    <property type="entry name" value="paralog of FGE (formylglycine-generating enzyme)"/>
    <property type="match status" value="1"/>
</dbReference>
<keyword evidence="2" id="KW-0408">Iron</keyword>
<evidence type="ECO:0000259" key="5">
    <source>
        <dbReference type="Pfam" id="PF12867"/>
    </source>
</evidence>
<dbReference type="FunFam" id="3.90.1580.10:FF:000006">
    <property type="entry name" value="Generic methyltransferase, putative"/>
    <property type="match status" value="1"/>
</dbReference>
<dbReference type="Proteomes" id="UP000322214">
    <property type="component" value="Chromosome"/>
</dbReference>
<dbReference type="Pfam" id="PF13847">
    <property type="entry name" value="Methyltransf_31"/>
    <property type="match status" value="1"/>
</dbReference>
<dbReference type="Pfam" id="PF12867">
    <property type="entry name" value="DinB_2"/>
    <property type="match status" value="1"/>
</dbReference>
<dbReference type="Gene3D" id="3.40.50.150">
    <property type="entry name" value="Vaccinia Virus protein VP39"/>
    <property type="match status" value="1"/>
</dbReference>
<feature type="domain" description="DinB-like" evidence="5">
    <location>
        <begin position="49"/>
        <end position="179"/>
    </location>
</feature>